<keyword evidence="2" id="KW-1185">Reference proteome</keyword>
<gene>
    <name evidence="1" type="ORF">tant81_gp023</name>
</gene>
<evidence type="ECO:0000313" key="2">
    <source>
        <dbReference type="Proteomes" id="UP000464671"/>
    </source>
</evidence>
<reference evidence="1 2" key="1">
    <citation type="journal article" date="2020" name="Viruses">
        <title>Diversity and Host Interactions Among Virulent and Temperate Baltic Sea Flavobacterium Phages.</title>
        <authorList>
            <person name="Nilsson E."/>
            <person name="Bayfield O.W."/>
            <person name="Lundin D."/>
            <person name="Antson A.A."/>
            <person name="Holmfeldt K."/>
        </authorList>
    </citation>
    <scope>NUCLEOTIDE SEQUENCE [LARGE SCALE GENOMIC DNA]</scope>
</reference>
<dbReference type="Proteomes" id="UP000464671">
    <property type="component" value="Segment"/>
</dbReference>
<organism evidence="1 2">
    <name type="scientific">Flavobacterium phage vB_FspS_tant8-1</name>
    <dbReference type="NCBI Taxonomy" id="2686278"/>
    <lineage>
        <taxon>Viruses</taxon>
        <taxon>Duplodnaviria</taxon>
        <taxon>Heunggongvirae</taxon>
        <taxon>Uroviricota</taxon>
        <taxon>Caudoviricetes</taxon>
        <taxon>Tantvirus</taxon>
        <taxon>Tantvirus tant</taxon>
    </lineage>
</organism>
<protein>
    <submittedName>
        <fullName evidence="1">Uncharacterized protein</fullName>
    </submittedName>
</protein>
<evidence type="ECO:0000313" key="1">
    <source>
        <dbReference type="EMBL" id="QHB40954.1"/>
    </source>
</evidence>
<sequence>MQSKKLNRLVLKLRTKQTHRFNLFIKIKTSHFFLIPDGRREKVSKTGAELKIF</sequence>
<name>A0A6B9LV16_9CAUD</name>
<accession>A0A6B9LV16</accession>
<dbReference type="EMBL" id="MN812239">
    <property type="protein sequence ID" value="QHB40954.1"/>
    <property type="molecule type" value="Genomic_DNA"/>
</dbReference>
<proteinExistence type="predicted"/>